<gene>
    <name evidence="2" type="ORF">GB928_019735</name>
</gene>
<feature type="region of interest" description="Disordered" evidence="1">
    <location>
        <begin position="121"/>
        <end position="145"/>
    </location>
</feature>
<reference evidence="2" key="1">
    <citation type="submission" date="2022-04" db="EMBL/GenBank/DDBJ databases">
        <title>Shinella lacus sp. nov., a novel member of the genus Shinella from water.</title>
        <authorList>
            <person name="Deng Y."/>
        </authorList>
    </citation>
    <scope>NUCLEOTIDE SEQUENCE</scope>
    <source>
        <strain evidence="2">JCM 31239</strain>
    </source>
</reference>
<organism evidence="2 3">
    <name type="scientific">Shinella curvata</name>
    <dbReference type="NCBI Taxonomy" id="1817964"/>
    <lineage>
        <taxon>Bacteria</taxon>
        <taxon>Pseudomonadati</taxon>
        <taxon>Pseudomonadota</taxon>
        <taxon>Alphaproteobacteria</taxon>
        <taxon>Hyphomicrobiales</taxon>
        <taxon>Rhizobiaceae</taxon>
        <taxon>Shinella</taxon>
    </lineage>
</organism>
<keyword evidence="3" id="KW-1185">Reference proteome</keyword>
<evidence type="ECO:0000313" key="3">
    <source>
        <dbReference type="Proteomes" id="UP001177080"/>
    </source>
</evidence>
<sequence length="145" mass="15914">MLTENRFRQYGLDIVLPPALIDGGDGAPYAPKVTGRIVNDVIAAPVYVDVAASKPSRRQGDGWWYNGQGRGRMTMCREGRMNERTDKEGAGEKPDLLRHYRPVAIRSVVAAHAMIPKPRAEVHTEPPRAGMGFALPPGFHSPPDD</sequence>
<name>A0ABT8XIB2_9HYPH</name>
<evidence type="ECO:0000256" key="1">
    <source>
        <dbReference type="SAM" id="MobiDB-lite"/>
    </source>
</evidence>
<accession>A0ABT8XIB2</accession>
<evidence type="ECO:0000313" key="2">
    <source>
        <dbReference type="EMBL" id="MDO6123428.1"/>
    </source>
</evidence>
<dbReference type="Proteomes" id="UP001177080">
    <property type="component" value="Unassembled WGS sequence"/>
</dbReference>
<comment type="caution">
    <text evidence="2">The sequence shown here is derived from an EMBL/GenBank/DDBJ whole genome shotgun (WGS) entry which is preliminary data.</text>
</comment>
<dbReference type="EMBL" id="WHSC02000008">
    <property type="protein sequence ID" value="MDO6123428.1"/>
    <property type="molecule type" value="Genomic_DNA"/>
</dbReference>
<protein>
    <submittedName>
        <fullName evidence="2">Uncharacterized protein</fullName>
    </submittedName>
</protein>
<proteinExistence type="predicted"/>